<dbReference type="CDD" id="cd11756">
    <property type="entry name" value="GH94N_ChvB_NdvB_1_like"/>
    <property type="match status" value="1"/>
</dbReference>
<evidence type="ECO:0000313" key="7">
    <source>
        <dbReference type="EMBL" id="OZI30830.1"/>
    </source>
</evidence>
<dbReference type="PANTHER" id="PTHR37469:SF2">
    <property type="entry name" value="CELLOBIONIC ACID PHOSPHORYLASE"/>
    <property type="match status" value="1"/>
</dbReference>
<feature type="transmembrane region" description="Helical" evidence="3">
    <location>
        <begin position="941"/>
        <end position="959"/>
    </location>
</feature>
<feature type="transmembrane region" description="Helical" evidence="3">
    <location>
        <begin position="815"/>
        <end position="833"/>
    </location>
</feature>
<dbReference type="Gene3D" id="2.70.98.40">
    <property type="entry name" value="Glycoside hydrolase, family 65, N-terminal domain"/>
    <property type="match status" value="2"/>
</dbReference>
<dbReference type="Gene3D" id="2.60.420.10">
    <property type="entry name" value="Maltose phosphorylase, domain 3"/>
    <property type="match status" value="1"/>
</dbReference>
<dbReference type="InterPro" id="IPR033432">
    <property type="entry name" value="GH94_catalytic"/>
</dbReference>
<gene>
    <name evidence="7" type="ORF">CAL29_22915</name>
</gene>
<dbReference type="Pfam" id="PF17167">
    <property type="entry name" value="Glyco_hydro_94"/>
    <property type="match status" value="1"/>
</dbReference>
<proteinExistence type="predicted"/>
<feature type="domain" description="Glycosyl hydrolase 94 supersandwich" evidence="4">
    <location>
        <begin position="2048"/>
        <end position="2318"/>
    </location>
</feature>
<keyword evidence="3" id="KW-1133">Transmembrane helix</keyword>
<comment type="caution">
    <text evidence="7">The sequence shown here is derived from an EMBL/GenBank/DDBJ whole genome shotgun (WGS) entry which is preliminary data.</text>
</comment>
<evidence type="ECO:0000256" key="2">
    <source>
        <dbReference type="ARBA" id="ARBA00022679"/>
    </source>
</evidence>
<evidence type="ECO:0000259" key="4">
    <source>
        <dbReference type="Pfam" id="PF06165"/>
    </source>
</evidence>
<organism evidence="7 8">
    <name type="scientific">Bordetella genomosp. 10</name>
    <dbReference type="NCBI Taxonomy" id="1416804"/>
    <lineage>
        <taxon>Bacteria</taxon>
        <taxon>Pseudomonadati</taxon>
        <taxon>Pseudomonadota</taxon>
        <taxon>Betaproteobacteria</taxon>
        <taxon>Burkholderiales</taxon>
        <taxon>Alcaligenaceae</taxon>
        <taxon>Bordetella</taxon>
    </lineage>
</organism>
<feature type="transmembrane region" description="Helical" evidence="3">
    <location>
        <begin position="966"/>
        <end position="985"/>
    </location>
</feature>
<dbReference type="CDD" id="cd11753">
    <property type="entry name" value="GH94N_ChvB_NdvB_2_like"/>
    <property type="match status" value="1"/>
</dbReference>
<dbReference type="Pfam" id="PF10091">
    <property type="entry name" value="Glycoamylase"/>
    <property type="match status" value="1"/>
</dbReference>
<evidence type="ECO:0000313" key="8">
    <source>
        <dbReference type="Proteomes" id="UP000216020"/>
    </source>
</evidence>
<feature type="domain" description="Glycosyl hydrolase 94 supersandwich" evidence="4">
    <location>
        <begin position="1554"/>
        <end position="1820"/>
    </location>
</feature>
<evidence type="ECO:0000259" key="5">
    <source>
        <dbReference type="Pfam" id="PF10091"/>
    </source>
</evidence>
<protein>
    <submittedName>
        <fullName evidence="7">Glycosyl transferase</fullName>
    </submittedName>
</protein>
<dbReference type="InterPro" id="IPR012341">
    <property type="entry name" value="6hp_glycosidase-like_sf"/>
</dbReference>
<name>A0A261S1Z6_9BORD</name>
<evidence type="ECO:0000256" key="1">
    <source>
        <dbReference type="ARBA" id="ARBA00022676"/>
    </source>
</evidence>
<feature type="transmembrane region" description="Helical" evidence="3">
    <location>
        <begin position="839"/>
        <end position="858"/>
    </location>
</feature>
<dbReference type="Gene3D" id="1.50.10.10">
    <property type="match status" value="1"/>
</dbReference>
<dbReference type="PANTHER" id="PTHR37469">
    <property type="entry name" value="CELLOBIONIC ACID PHOSPHORYLASE-RELATED"/>
    <property type="match status" value="1"/>
</dbReference>
<keyword evidence="2 7" id="KW-0808">Transferase</keyword>
<dbReference type="SUPFAM" id="SSF74650">
    <property type="entry name" value="Galactose mutarotase-like"/>
    <property type="match status" value="2"/>
</dbReference>
<dbReference type="InterPro" id="IPR052047">
    <property type="entry name" value="GH94_Enzymes"/>
</dbReference>
<dbReference type="InterPro" id="IPR008928">
    <property type="entry name" value="6-hairpin_glycosidase_sf"/>
</dbReference>
<feature type="transmembrane region" description="Helical" evidence="3">
    <location>
        <begin position="438"/>
        <end position="460"/>
    </location>
</feature>
<keyword evidence="3" id="KW-0812">Transmembrane</keyword>
<dbReference type="GO" id="GO:0005975">
    <property type="term" value="P:carbohydrate metabolic process"/>
    <property type="evidence" value="ECO:0007669"/>
    <property type="project" value="InterPro"/>
</dbReference>
<feature type="domain" description="Glycosyl hydrolase 94 catalytic" evidence="6">
    <location>
        <begin position="2332"/>
        <end position="2755"/>
    </location>
</feature>
<dbReference type="Gene3D" id="1.50.10.140">
    <property type="match status" value="2"/>
</dbReference>
<dbReference type="GO" id="GO:0030246">
    <property type="term" value="F:carbohydrate binding"/>
    <property type="evidence" value="ECO:0007669"/>
    <property type="project" value="InterPro"/>
</dbReference>
<dbReference type="SUPFAM" id="SSF48208">
    <property type="entry name" value="Six-hairpin glycosidases"/>
    <property type="match status" value="1"/>
</dbReference>
<dbReference type="InterPro" id="IPR037824">
    <property type="entry name" value="GH94N_2_NdvB"/>
</dbReference>
<reference evidence="8" key="1">
    <citation type="submission" date="2017-05" db="EMBL/GenBank/DDBJ databases">
        <title>Complete and WGS of Bordetella genogroups.</title>
        <authorList>
            <person name="Spilker T."/>
            <person name="Lipuma J."/>
        </authorList>
    </citation>
    <scope>NUCLEOTIDE SEQUENCE [LARGE SCALE GENOMIC DNA]</scope>
    <source>
        <strain evidence="8">AU16122</strain>
    </source>
</reference>
<keyword evidence="8" id="KW-1185">Reference proteome</keyword>
<dbReference type="InterPro" id="IPR037820">
    <property type="entry name" value="GH94N_NdvB"/>
</dbReference>
<dbReference type="GO" id="GO:0016757">
    <property type="term" value="F:glycosyltransferase activity"/>
    <property type="evidence" value="ECO:0007669"/>
    <property type="project" value="UniProtKB-KW"/>
</dbReference>
<evidence type="ECO:0000259" key="6">
    <source>
        <dbReference type="Pfam" id="PF17167"/>
    </source>
</evidence>
<dbReference type="Pfam" id="PF06165">
    <property type="entry name" value="GH94_b-supersand"/>
    <property type="match status" value="2"/>
</dbReference>
<keyword evidence="3" id="KW-0472">Membrane</keyword>
<dbReference type="SMART" id="SM01068">
    <property type="entry name" value="CBM_X"/>
    <property type="match status" value="2"/>
</dbReference>
<dbReference type="InterPro" id="IPR019282">
    <property type="entry name" value="Glycoamylase-like_cons_dom"/>
</dbReference>
<dbReference type="InterPro" id="IPR011013">
    <property type="entry name" value="Gal_mutarotase_sf_dom"/>
</dbReference>
<keyword evidence="1" id="KW-0328">Glycosyltransferase</keyword>
<feature type="transmembrane region" description="Helical" evidence="3">
    <location>
        <begin position="409"/>
        <end position="432"/>
    </location>
</feature>
<accession>A0A261S1Z6</accession>
<dbReference type="InterPro" id="IPR010383">
    <property type="entry name" value="Glyco_hydrolase_94_b-supersand"/>
</dbReference>
<dbReference type="InterPro" id="IPR037018">
    <property type="entry name" value="GH65_N"/>
</dbReference>
<evidence type="ECO:0000256" key="3">
    <source>
        <dbReference type="SAM" id="Phobius"/>
    </source>
</evidence>
<sequence length="2833" mass="313108">MKAQAKIKRTTPWNDRAPVRNELFGAERLAQHGRSLAEAQKITAHPSRLISLRKRLDNNAAVLLAAYRESALDLEEGRSVEPAAEWLLDNYHVVEEQIRQIRDDLPPGYYRQLPKLANGPFEGYPRVLGVAWAFVAHTDSNFDPEILRRFVSAYQEVQALTIGELWAIAITLRIVLLENLRRLAEEFGAGRAARHDADKLADAMLQSTEVNGKIGAAYIDTLKRMPAALPEIFAAQLSKRLRDRDPHATPALNWLQEHLAAQGNTIETVVAQAQQWQGAANVSVRNVISSMRLISDIDWADWFESVSLTDECLRASCSFAEMDFTTRDLYRKEIEHLARGSSMSELDVARNAAAMAAAALAQASDPDRERSGDPGFYLVGRGRAALEARIAYRPPLRLRLDRWATRSGIHGYMGAILVLSFGLESLVGWMGWRMDVTLATMLPFLILAFLPATELATALVNRLITWKLGAAVLPGVDMTRTVPEKYRTLVAVPILLTSEAALLEQVEQLEVLFLSGAGGDLVYALLTDGLDAEAEFVDSDAAILQAGASAIALLNLKHGPASAGSRFLLLNRRRLFNPAEGVWMGWERKRGKLHELNRLLRGATDTSYAPIEGLVQHLSPNVRYVITLDADTRLPRDAAEMLIGKMAHPLNRPRFDAAEQRVVEGHAILQPRVTPSLPLHREGSIYQRLFSSPAGMDPYAAAVSDVYQDLYGEGSYAGKGIYDVDAFEAALAGRVPANTMLSHDLFEGIFARAALASDIEVVEEFPSRYDVAVRRTHRWTRGDWQLLPWIFARRRDHRALPSAGRGKMTDNLRRSLLAPAGFLALVAACLLPSPAARIATLFIILCQAIPAALSPFGFATARRSGVAFSHRAMLFGQDLSLAGQQILATFTLLADTAWRMVDAIVRTLWRLAVSRRHLLEWTTAAQSASIARSGIAGVYRMMWPGVTLGVLACAGVLWARPLAWPLVVPFLLLWGLAPVYAWYISRAAPVPSQLRVTASTEVSLRRTARRTWRFFETFVTPDDHLLPCDNFQETPKPVLARRTSPTNMGLYLLSIVAARDFGWIGTRKAVVRLQGTMATMRILERHRGHFLNWYATDDLHVLAPAYVSSVDSGNLAGHLIALGNACDEWMASPLGLEIRSGLLDTIALAREAIAEMAMTGNEPLRQLLEALDEMDAMLTGRQEAASLLPALARLAAKAGRHARLLMPVESGHSSADLKFWTDALVTAIQEHREDLDESQGRSEIDAQLVVIAREARQMAMAMEFGFLLDPERKLLSIGYSVADNRLDSSCYDLLASEARLASLFAIAKGDVPSRHWLRLGRTSTPVGHRSALISWSGSMFEYLMPSLIMRAPVGSLLEQTNRLVVKRQQQYAAGLGIPWGLSESAYNARDIEFTYQYFNFGVPGLGLKRGLSENLVVAPYATGLATMVDPEGARANYAQMAQLGALGRFGFHEALDFTPSRLREGEDVAIVRSFMAHHQGMTIVAIANAVYNGRMRERFHSEPMIQACDSLLQERVPRDMTVSHPRAEEVRTSVMRTDRSGNNVRRYSHLPPGPPHTHLLSNGRYTVMLTTAGGGYSRWRDYAITRWHADPTRDAMGSRIFLRDLRRGTEWSTAPHSMDADSTQCRIEFSEDRADFLRRDGSLTTTMQVLVSGETDGEVRRVSLVNSGRRARDIELTSYAELVLATPAADRAHPAFSKMFVVTEFLPEFGALLATRRRRSPEEPEIWAAHFAVIEGESLAPVQYETDRARFLNRAVDDWQPGPHASLAPLSDTIGTVLDPIFSIRHSVRIPTGQAVRVSFWTLVSESRSALLDLVDTHHDRSAFERAETLAWTQAQVQLRHLEMHTDEAALFQRMAAALLYPDSRFRPPSASIIRGAGSQAGLWPHGISGDLPIVLLRIDDVEDMPQVRQLLRAHEYWRMKRLAVDLVILNERASSYVQDLQNAIDTAVRSSQGRPRFGAELAKGAVFTIRSDLMTPPARDLVPAVARIVLWAVHGSVAEQLARIVEASPRLTAPRSAERLFGAPLPADPDSTREFFNGTGGFEQDGQEYGIELRGGAITPAPWINVIANPRFGFQVSAEGSGYTWSENSKENQLTPWSNDPIMDPCGETIFLRDEASGELWTPTALPIRRPTAYGVRHGFGYSVFEHRHADIASTLVQYVAPEDPIKISRLTLVNHSDRVRLVSITGYVEWVLGASRSATAPFLVTTRDQTTGAVFATNPWSLDFARRTAFADMAGRQASLTTDRREFLGDNGDIAAPRALQQGEALSGRCGAALDPCAALQCTMELRPGESADIAFFLGQCDTPEDARELVLRYRQLSLDDVLDEVKAGWRERLGSVKVTTPDRSMDVLLNGWLLYQTISCRLWARSAFYQSSGAFGFRDQLQDSMALAFAMPELARLQLLRAASRQFVEGDVQHWWLPDSGKGVRTRISDDRVWLAYAAAHYVRHSGDEAVLGEPISFIWGPALDPGAHDAFFLPTSAEESANLFEHCARGLDQCVALTGAHGLPLMGTGDWNDGMSRVGQAGHGESVWLGWLFRRTVDMFEPIAKVRDPARARRWREHADRVTQAIDAHAWDGAWYRRATFDDGTWLGSAESDECQIDSIAQSWAVLSGAADPQRARVAMDSLDRHLVRRDDGLALLFTPPFDRTPHDPGYIKGYPPGLRENGGQYTHAAIWAVLAYTKLGDGDKASDLFSMLNPVNHASTPADVQRYKVEPYVIAADVYSVAPHAGRGGWTWYTGSAGWMYRAGVEGILGLTRMGTALEINPCFPAAWEGFDAVVTVARSVLEIRVDNASGLGHGVTTVSIDGEVQPSKPGPALVPLDGGRHRVVVTL</sequence>
<feature type="domain" description="Glycoamylase-like" evidence="5">
    <location>
        <begin position="1294"/>
        <end position="1502"/>
    </location>
</feature>
<dbReference type="Proteomes" id="UP000216020">
    <property type="component" value="Unassembled WGS sequence"/>
</dbReference>
<dbReference type="EMBL" id="NEVM01000005">
    <property type="protein sequence ID" value="OZI30830.1"/>
    <property type="molecule type" value="Genomic_DNA"/>
</dbReference>